<reference evidence="1 2" key="1">
    <citation type="journal article" date="2013" name="PLoS Genet.">
        <title>Genomic mechanisms accounting for the adaptation to parasitism in nematode-trapping fungi.</title>
        <authorList>
            <person name="Meerupati T."/>
            <person name="Andersson K.M."/>
            <person name="Friman E."/>
            <person name="Kumar D."/>
            <person name="Tunlid A."/>
            <person name="Ahren D."/>
        </authorList>
    </citation>
    <scope>NUCLEOTIDE SEQUENCE [LARGE SCALE GENOMIC DNA]</scope>
    <source>
        <strain evidence="1 2">CBS 200.50</strain>
    </source>
</reference>
<dbReference type="InterPro" id="IPR029063">
    <property type="entry name" value="SAM-dependent_MTases_sf"/>
</dbReference>
<dbReference type="HOGENOM" id="CLU_049351_1_1_1"/>
<proteinExistence type="predicted"/>
<reference evidence="2" key="2">
    <citation type="submission" date="2013-04" db="EMBL/GenBank/DDBJ databases">
        <title>Genomic mechanisms accounting for the adaptation to parasitism in nematode-trapping fungi.</title>
        <authorList>
            <person name="Ahren D.G."/>
        </authorList>
    </citation>
    <scope>NUCLEOTIDE SEQUENCE [LARGE SCALE GENOMIC DNA]</scope>
    <source>
        <strain evidence="2">CBS 200.50</strain>
    </source>
</reference>
<dbReference type="eggNOG" id="KOG2793">
    <property type="taxonomic scope" value="Eukaryota"/>
</dbReference>
<keyword evidence="2" id="KW-1185">Reference proteome</keyword>
<dbReference type="PANTHER" id="PTHR14614">
    <property type="entry name" value="HEPATOCELLULAR CARCINOMA-ASSOCIATED ANTIGEN"/>
    <property type="match status" value="1"/>
</dbReference>
<dbReference type="SUPFAM" id="SSF53335">
    <property type="entry name" value="S-adenosyl-L-methionine-dependent methyltransferases"/>
    <property type="match status" value="1"/>
</dbReference>
<name>S8AFZ9_DACHA</name>
<dbReference type="GO" id="GO:0008757">
    <property type="term" value="F:S-adenosylmethionine-dependent methyltransferase activity"/>
    <property type="evidence" value="ECO:0007669"/>
    <property type="project" value="UniProtKB-ARBA"/>
</dbReference>
<dbReference type="PANTHER" id="PTHR14614:SF156">
    <property type="entry name" value="PROTEIN-LYSINE N-METHYLTRANSFERASE EFM2"/>
    <property type="match status" value="1"/>
</dbReference>
<organism evidence="1 2">
    <name type="scientific">Dactylellina haptotyla (strain CBS 200.50)</name>
    <name type="common">Nematode-trapping fungus</name>
    <name type="synonym">Monacrosporium haptotylum</name>
    <dbReference type="NCBI Taxonomy" id="1284197"/>
    <lineage>
        <taxon>Eukaryota</taxon>
        <taxon>Fungi</taxon>
        <taxon>Dikarya</taxon>
        <taxon>Ascomycota</taxon>
        <taxon>Pezizomycotina</taxon>
        <taxon>Orbiliomycetes</taxon>
        <taxon>Orbiliales</taxon>
        <taxon>Orbiliaceae</taxon>
        <taxon>Dactylellina</taxon>
    </lineage>
</organism>
<dbReference type="Proteomes" id="UP000015100">
    <property type="component" value="Unassembled WGS sequence"/>
</dbReference>
<dbReference type="OrthoDB" id="433955at2759"/>
<dbReference type="STRING" id="1284197.S8AFZ9"/>
<dbReference type="OMA" id="CWWSIWG"/>
<comment type="caution">
    <text evidence="1">The sequence shown here is derived from an EMBL/GenBank/DDBJ whole genome shotgun (WGS) entry which is preliminary data.</text>
</comment>
<evidence type="ECO:0000313" key="1">
    <source>
        <dbReference type="EMBL" id="EPS40096.1"/>
    </source>
</evidence>
<dbReference type="GO" id="GO:0005829">
    <property type="term" value="C:cytosol"/>
    <property type="evidence" value="ECO:0007669"/>
    <property type="project" value="TreeGrafter"/>
</dbReference>
<dbReference type="Gene3D" id="3.40.50.150">
    <property type="entry name" value="Vaccinia Virus protein VP39"/>
    <property type="match status" value="1"/>
</dbReference>
<dbReference type="AlphaFoldDB" id="S8AFZ9"/>
<sequence length="365" mass="39885">MTREDSEETEDILDVLDLPRLYTCPPLATLLASLDLLATPPPSWDLSVPSSQKPTLHIVGNPGPWITSLISSPLNWLPDDTAREMVWETASLRLAERCGRAAMPDIDRSFKVAENVEIKIHEPSLDGDNLGLKTWGAAYVLGKRVAGDQVMKDMIRTALDSDKQQRHGTAKRILELGSGTGLVGLSLAATILTTLGGRMDGETAHVQVHLTDLPPILPNLQRNVEMNKRLIPAAVQITTEHLDWSTHASAELSGVTSKGAMNRYPLIIAADCLYSSEHPGLLSGAVSGWLQKSKDARFIIEIPLRKLFGEVRVDFKRLMVGKGFVIIEEGEEDAMDDWGDGGELMKCWWVVYGWAGALCEGGEGS</sequence>
<evidence type="ECO:0000313" key="2">
    <source>
        <dbReference type="Proteomes" id="UP000015100"/>
    </source>
</evidence>
<dbReference type="InterPro" id="IPR019410">
    <property type="entry name" value="Methyltransf_16"/>
</dbReference>
<dbReference type="Pfam" id="PF10294">
    <property type="entry name" value="Methyltransf_16"/>
    <property type="match status" value="1"/>
</dbReference>
<gene>
    <name evidence="1" type="ORF">H072_6111</name>
</gene>
<accession>S8AFZ9</accession>
<protein>
    <submittedName>
        <fullName evidence="1">Uncharacterized protein</fullName>
    </submittedName>
</protein>
<dbReference type="EMBL" id="AQGS01000437">
    <property type="protein sequence ID" value="EPS40096.1"/>
    <property type="molecule type" value="Genomic_DNA"/>
</dbReference>